<dbReference type="RefSeq" id="WP_091030703.1">
    <property type="nucleotide sequence ID" value="NZ_FNAD01000003.1"/>
</dbReference>
<dbReference type="PANTHER" id="PTHR43096">
    <property type="entry name" value="DNAJ HOMOLOG 1, MITOCHONDRIAL-RELATED"/>
    <property type="match status" value="1"/>
</dbReference>
<dbReference type="Gene3D" id="2.60.260.20">
    <property type="entry name" value="Urease metallochaperone UreE, N-terminal domain"/>
    <property type="match status" value="2"/>
</dbReference>
<keyword evidence="2" id="KW-0472">Membrane</keyword>
<reference evidence="5" key="1">
    <citation type="submission" date="2016-10" db="EMBL/GenBank/DDBJ databases">
        <authorList>
            <person name="Varghese N."/>
            <person name="Submissions S."/>
        </authorList>
    </citation>
    <scope>NUCLEOTIDE SEQUENCE [LARGE SCALE GENOMIC DNA]</scope>
    <source>
        <strain evidence="5">CGMCC 4.3516</strain>
    </source>
</reference>
<dbReference type="EMBL" id="FNAD01000003">
    <property type="protein sequence ID" value="SDD32422.1"/>
    <property type="molecule type" value="Genomic_DNA"/>
</dbReference>
<gene>
    <name evidence="4" type="ORF">SAMN05216270_103146</name>
</gene>
<evidence type="ECO:0000256" key="1">
    <source>
        <dbReference type="ARBA" id="ARBA00023186"/>
    </source>
</evidence>
<dbReference type="Pfam" id="PF01556">
    <property type="entry name" value="DnaJ_C"/>
    <property type="match status" value="1"/>
</dbReference>
<dbReference type="AlphaFoldDB" id="A0A1G6TTC7"/>
<dbReference type="PANTHER" id="PTHR43096:SF52">
    <property type="entry name" value="DNAJ HOMOLOG 1, MITOCHONDRIAL-RELATED"/>
    <property type="match status" value="1"/>
</dbReference>
<feature type="domain" description="Chaperone DnaJ C-terminal" evidence="3">
    <location>
        <begin position="11"/>
        <end position="172"/>
    </location>
</feature>
<proteinExistence type="predicted"/>
<evidence type="ECO:0000259" key="3">
    <source>
        <dbReference type="Pfam" id="PF01556"/>
    </source>
</evidence>
<keyword evidence="2" id="KW-0812">Transmembrane</keyword>
<dbReference type="CDD" id="cd10747">
    <property type="entry name" value="DnaJ_C"/>
    <property type="match status" value="1"/>
</dbReference>
<dbReference type="GO" id="GO:0042026">
    <property type="term" value="P:protein refolding"/>
    <property type="evidence" value="ECO:0007669"/>
    <property type="project" value="TreeGrafter"/>
</dbReference>
<keyword evidence="1" id="KW-0143">Chaperone</keyword>
<dbReference type="Gene3D" id="2.10.230.10">
    <property type="entry name" value="Heat shock protein DnaJ, cysteine-rich domain"/>
    <property type="match status" value="1"/>
</dbReference>
<sequence length="288" mass="30238">MLHYDPRTGSIECRLALEDMAFGCEREVEYEAAGPCVNCEGRGVDEGDTCAYCGGSGTMLLPRTAIIELPPGLSEGDVLTVPCEGIEDGVTVVVGQDHHPVFKRDGLDLRTAVNVEEFLLQEGGAIDVETLGGEILVKIAAGLADRTVLRVAGQGMPAREDPGHRGDLLVTVIAEAAKPDLATGGRGVDRVVAGGFALVLVGLAIIVATVLVRAGADVCEPSEQVRCVRVTSTTTVEVSADEQEERLDLMAIAFGATGLVVTGVGVRVAYRGYQRIREDEAPVQASPQ</sequence>
<dbReference type="InterPro" id="IPR002939">
    <property type="entry name" value="DnaJ_C"/>
</dbReference>
<organism evidence="4 5">
    <name type="scientific">Glycomyces harbinensis</name>
    <dbReference type="NCBI Taxonomy" id="58114"/>
    <lineage>
        <taxon>Bacteria</taxon>
        <taxon>Bacillati</taxon>
        <taxon>Actinomycetota</taxon>
        <taxon>Actinomycetes</taxon>
        <taxon>Glycomycetales</taxon>
        <taxon>Glycomycetaceae</taxon>
        <taxon>Glycomyces</taxon>
    </lineage>
</organism>
<dbReference type="InterPro" id="IPR008971">
    <property type="entry name" value="HSP40/DnaJ_pept-bd"/>
</dbReference>
<keyword evidence="5" id="KW-1185">Reference proteome</keyword>
<dbReference type="GO" id="GO:0051082">
    <property type="term" value="F:unfolded protein binding"/>
    <property type="evidence" value="ECO:0007669"/>
    <property type="project" value="InterPro"/>
</dbReference>
<accession>A0A1G6TTC7</accession>
<feature type="transmembrane region" description="Helical" evidence="2">
    <location>
        <begin position="191"/>
        <end position="212"/>
    </location>
</feature>
<dbReference type="GO" id="GO:0005737">
    <property type="term" value="C:cytoplasm"/>
    <property type="evidence" value="ECO:0007669"/>
    <property type="project" value="TreeGrafter"/>
</dbReference>
<dbReference type="Proteomes" id="UP000198949">
    <property type="component" value="Unassembled WGS sequence"/>
</dbReference>
<dbReference type="STRING" id="58114.SAMN05216270_103146"/>
<evidence type="ECO:0000256" key="2">
    <source>
        <dbReference type="SAM" id="Phobius"/>
    </source>
</evidence>
<name>A0A1G6TTC7_9ACTN</name>
<feature type="transmembrane region" description="Helical" evidence="2">
    <location>
        <begin position="249"/>
        <end position="270"/>
    </location>
</feature>
<dbReference type="SUPFAM" id="SSF49493">
    <property type="entry name" value="HSP40/DnaJ peptide-binding domain"/>
    <property type="match status" value="2"/>
</dbReference>
<protein>
    <submittedName>
        <fullName evidence="4">DnaJ C terminal domain-containing protein</fullName>
    </submittedName>
</protein>
<evidence type="ECO:0000313" key="5">
    <source>
        <dbReference type="Proteomes" id="UP000198949"/>
    </source>
</evidence>
<dbReference type="OrthoDB" id="3628931at2"/>
<evidence type="ECO:0000313" key="4">
    <source>
        <dbReference type="EMBL" id="SDD32422.1"/>
    </source>
</evidence>
<keyword evidence="2" id="KW-1133">Transmembrane helix</keyword>